<dbReference type="InterPro" id="IPR009003">
    <property type="entry name" value="Peptidase_S1_PA"/>
</dbReference>
<dbReference type="InterPro" id="IPR001254">
    <property type="entry name" value="Trypsin_dom"/>
</dbReference>
<dbReference type="SMART" id="SM00020">
    <property type="entry name" value="Tryp_SPc"/>
    <property type="match status" value="1"/>
</dbReference>
<dbReference type="OrthoDB" id="5830415at2759"/>
<evidence type="ECO:0000313" key="11">
    <source>
        <dbReference type="Proteomes" id="UP000663852"/>
    </source>
</evidence>
<dbReference type="SUPFAM" id="SSF50965">
    <property type="entry name" value="Galactose oxidase, central domain"/>
    <property type="match status" value="1"/>
</dbReference>
<name>A0A815BBG7_ADIRI</name>
<dbReference type="PROSITE" id="PS50240">
    <property type="entry name" value="TRYPSIN_DOM"/>
    <property type="match status" value="1"/>
</dbReference>
<protein>
    <recommendedName>
        <fullName evidence="9">Peptidase S1 domain-containing protein</fullName>
    </recommendedName>
</protein>
<evidence type="ECO:0000256" key="3">
    <source>
        <dbReference type="ARBA" id="ARBA00022729"/>
    </source>
</evidence>
<keyword evidence="1" id="KW-0880">Kelch repeat</keyword>
<feature type="domain" description="Peptidase S1" evidence="9">
    <location>
        <begin position="435"/>
        <end position="673"/>
    </location>
</feature>
<keyword evidence="5 7" id="KW-0720">Serine protease</keyword>
<sequence>MATESLSDVIFRVYSMNDYEENLSELHDLFQRCQYTNRKFVTMGAKDNLPVLFHCETTDYLQPMKQYRESWCFALVQSTNNRVLSTLVFNIKTVYYGHIPVTAICSRLMRVDPDQRRQQRSKELIQRAIECIQDPLPDIVLGYTATANIASLNLQQNLLGAPPDRAVLLDAFILSTEAGAATANFHKLNKAETERLWTIDMIDWVQRPELSDLHYIMQQSEYVGTFVVGDFSSRRYTAAMIWEPASTTLHDDRLGISNPYTGRLRIAMNFFQSYDPTSIDAISERENLLLALNHTAAVAGIPFMLCYAQQTSPFKLLFEQQSLGVVTQIVSGIPTSEYMINVVNQFKHSPIWFDPRDMGPLLYFKALSNKIQSQIPFNNLRQREVYNQECISEAELERKNGQARLCCETTPLPIPSTDFPRECGKQKHLPLLQRIVGGQDATIYSWPWQVLLLSSDLQCGGVLIDQQHVLTAAHCITYPIDPTDYVITVGLHKRESIVNKGEEIVAENIWVHELYNSSTLENDISVIRLSKPVQISDTVNVICLPGAHVGTAVNKTVWVSGWGKTYYNGYTSSVLRQTWLYTMGDMCNTYVTKVFDEDKQLCAGRYTTYSATCQGDSGGPLMYESNGQWFLNGIVSYGQACGSRGTPSVYVKPMVNQQQICSTSSDAIKNNQRSIEIYQLPVMNRVDYRSQMKLINQCTSSYPPGITTLPSTNSTKKKPVVKNMKTWKKHMKPWSICLCLILTLFLFLCMVLGIFALISLRKITAASITAAPGNLHFIRIQKFTHYLLLGWSTTNSLTIARTQHTASHLLNGKVLVAGGFNGTSLSSAVLYDPSTGLWTTTSDMNYARRYHIASVLASGKVLVAGGYNGLSLNAAELYDPLTGSWAITENMTYPRYAHAASVLTDGKVLVVGGINGVMLGTAEIYDPSTGMWTTAGNMSYPRYGHVATVLTNGKVLVTGGNNNGAVLNNVELYDSSLGLWTIAANMSSARYYHSASILSNGKIIVIGGINNGGTLNSTELYDPSTNVWTATGSVNYYRAYHTATLLTDGRVLIAGGSNNIGYLNSAEIYDPSTGLCTVTANMSFTRREHTASKLTNGKVLVTGGISSTILNSSELYHP</sequence>
<evidence type="ECO:0000256" key="2">
    <source>
        <dbReference type="ARBA" id="ARBA00022670"/>
    </source>
</evidence>
<dbReference type="InterPro" id="IPR011043">
    <property type="entry name" value="Gal_Oxase/kelch_b-propeller"/>
</dbReference>
<evidence type="ECO:0000256" key="1">
    <source>
        <dbReference type="ARBA" id="ARBA00022441"/>
    </source>
</evidence>
<dbReference type="InterPro" id="IPR001314">
    <property type="entry name" value="Peptidase_S1A"/>
</dbReference>
<dbReference type="PROSITE" id="PS00134">
    <property type="entry name" value="TRYPSIN_HIS"/>
    <property type="match status" value="1"/>
</dbReference>
<dbReference type="Pfam" id="PF24681">
    <property type="entry name" value="Kelch_KLHDC2_KLHL20_DRC7"/>
    <property type="match status" value="1"/>
</dbReference>
<dbReference type="InterPro" id="IPR006652">
    <property type="entry name" value="Kelch_1"/>
</dbReference>
<keyword evidence="8" id="KW-1133">Transmembrane helix</keyword>
<evidence type="ECO:0000256" key="4">
    <source>
        <dbReference type="ARBA" id="ARBA00022801"/>
    </source>
</evidence>
<keyword evidence="2 7" id="KW-0645">Protease</keyword>
<dbReference type="PRINTS" id="PR00722">
    <property type="entry name" value="CHYMOTRYPSIN"/>
</dbReference>
<dbReference type="InterPro" id="IPR018114">
    <property type="entry name" value="TRYPSIN_HIS"/>
</dbReference>
<dbReference type="EMBL" id="CAJNOJ010000193">
    <property type="protein sequence ID" value="CAF1271374.1"/>
    <property type="molecule type" value="Genomic_DNA"/>
</dbReference>
<comment type="caution">
    <text evidence="10">The sequence shown here is derived from an EMBL/GenBank/DDBJ whole genome shotgun (WGS) entry which is preliminary data.</text>
</comment>
<dbReference type="Gene3D" id="2.120.10.80">
    <property type="entry name" value="Kelch-type beta propeller"/>
    <property type="match status" value="1"/>
</dbReference>
<dbReference type="GO" id="GO:0004252">
    <property type="term" value="F:serine-type endopeptidase activity"/>
    <property type="evidence" value="ECO:0007669"/>
    <property type="project" value="InterPro"/>
</dbReference>
<dbReference type="Proteomes" id="UP000663852">
    <property type="component" value="Unassembled WGS sequence"/>
</dbReference>
<evidence type="ECO:0000313" key="10">
    <source>
        <dbReference type="EMBL" id="CAF1271374.1"/>
    </source>
</evidence>
<dbReference type="Gene3D" id="2.40.10.10">
    <property type="entry name" value="Trypsin-like serine proteases"/>
    <property type="match status" value="1"/>
</dbReference>
<gene>
    <name evidence="10" type="ORF">EDS130_LOCUS29049</name>
</gene>
<dbReference type="InterPro" id="IPR015915">
    <property type="entry name" value="Kelch-typ_b-propeller"/>
</dbReference>
<dbReference type="PANTHER" id="PTHR24252:SF7">
    <property type="entry name" value="HYALIN"/>
    <property type="match status" value="1"/>
</dbReference>
<dbReference type="PANTHER" id="PTHR24252">
    <property type="entry name" value="ACROSIN-RELATED"/>
    <property type="match status" value="1"/>
</dbReference>
<dbReference type="GO" id="GO:0006508">
    <property type="term" value="P:proteolysis"/>
    <property type="evidence" value="ECO:0007669"/>
    <property type="project" value="UniProtKB-KW"/>
</dbReference>
<keyword evidence="8" id="KW-0812">Transmembrane</keyword>
<accession>A0A815BBG7</accession>
<reference evidence="10" key="1">
    <citation type="submission" date="2021-02" db="EMBL/GenBank/DDBJ databases">
        <authorList>
            <person name="Nowell W R."/>
        </authorList>
    </citation>
    <scope>NUCLEOTIDE SEQUENCE</scope>
</reference>
<evidence type="ECO:0000256" key="7">
    <source>
        <dbReference type="RuleBase" id="RU363034"/>
    </source>
</evidence>
<dbReference type="Pfam" id="PF01344">
    <property type="entry name" value="Kelch_1"/>
    <property type="match status" value="3"/>
</dbReference>
<dbReference type="PROSITE" id="PS00135">
    <property type="entry name" value="TRYPSIN_SER"/>
    <property type="match status" value="1"/>
</dbReference>
<evidence type="ECO:0000259" key="9">
    <source>
        <dbReference type="PROSITE" id="PS50240"/>
    </source>
</evidence>
<keyword evidence="4 7" id="KW-0378">Hydrolase</keyword>
<keyword evidence="8" id="KW-0472">Membrane</keyword>
<evidence type="ECO:0000256" key="8">
    <source>
        <dbReference type="SAM" id="Phobius"/>
    </source>
</evidence>
<dbReference type="CDD" id="cd00190">
    <property type="entry name" value="Tryp_SPc"/>
    <property type="match status" value="1"/>
</dbReference>
<dbReference type="InterPro" id="IPR033116">
    <property type="entry name" value="TRYPSIN_SER"/>
</dbReference>
<evidence type="ECO:0000256" key="6">
    <source>
        <dbReference type="ARBA" id="ARBA00023157"/>
    </source>
</evidence>
<dbReference type="Pfam" id="PF00089">
    <property type="entry name" value="Trypsin"/>
    <property type="match status" value="1"/>
</dbReference>
<keyword evidence="6" id="KW-1015">Disulfide bond</keyword>
<dbReference type="FunFam" id="2.40.10.10:FF:000120">
    <property type="entry name" value="Putative serine protease"/>
    <property type="match status" value="1"/>
</dbReference>
<dbReference type="SUPFAM" id="SSF50494">
    <property type="entry name" value="Trypsin-like serine proteases"/>
    <property type="match status" value="1"/>
</dbReference>
<keyword evidence="3" id="KW-0732">Signal</keyword>
<evidence type="ECO:0000256" key="5">
    <source>
        <dbReference type="ARBA" id="ARBA00022825"/>
    </source>
</evidence>
<dbReference type="InterPro" id="IPR037293">
    <property type="entry name" value="Gal_Oxidase_central_sf"/>
</dbReference>
<dbReference type="Gene3D" id="2.130.10.80">
    <property type="entry name" value="Galactose oxidase/kelch, beta-propeller"/>
    <property type="match status" value="2"/>
</dbReference>
<dbReference type="SMART" id="SM00612">
    <property type="entry name" value="Kelch"/>
    <property type="match status" value="6"/>
</dbReference>
<proteinExistence type="predicted"/>
<dbReference type="InterPro" id="IPR043504">
    <property type="entry name" value="Peptidase_S1_PA_chymotrypsin"/>
</dbReference>
<organism evidence="10 11">
    <name type="scientific">Adineta ricciae</name>
    <name type="common">Rotifer</name>
    <dbReference type="NCBI Taxonomy" id="249248"/>
    <lineage>
        <taxon>Eukaryota</taxon>
        <taxon>Metazoa</taxon>
        <taxon>Spiralia</taxon>
        <taxon>Gnathifera</taxon>
        <taxon>Rotifera</taxon>
        <taxon>Eurotatoria</taxon>
        <taxon>Bdelloidea</taxon>
        <taxon>Adinetida</taxon>
        <taxon>Adinetidae</taxon>
        <taxon>Adineta</taxon>
    </lineage>
</organism>
<dbReference type="AlphaFoldDB" id="A0A815BBG7"/>
<feature type="transmembrane region" description="Helical" evidence="8">
    <location>
        <begin position="734"/>
        <end position="758"/>
    </location>
</feature>